<keyword evidence="1" id="KW-0732">Signal</keyword>
<reference evidence="3" key="1">
    <citation type="submission" date="2022-10" db="EMBL/GenBank/DDBJ databases">
        <title>Genome assembly of Pristionchus species.</title>
        <authorList>
            <person name="Yoshida K."/>
            <person name="Sommer R.J."/>
        </authorList>
    </citation>
    <scope>NUCLEOTIDE SEQUENCE [LARGE SCALE GENOMIC DNA]</scope>
    <source>
        <strain evidence="3">RS5460</strain>
    </source>
</reference>
<protein>
    <recommendedName>
        <fullName evidence="4">Secreted protein</fullName>
    </recommendedName>
</protein>
<feature type="chain" id="PRO_5042818348" description="Secreted protein" evidence="1">
    <location>
        <begin position="18"/>
        <end position="90"/>
    </location>
</feature>
<evidence type="ECO:0000313" key="2">
    <source>
        <dbReference type="EMBL" id="GMR51565.1"/>
    </source>
</evidence>
<feature type="non-terminal residue" evidence="2">
    <location>
        <position position="1"/>
    </location>
</feature>
<feature type="signal peptide" evidence="1">
    <location>
        <begin position="1"/>
        <end position="17"/>
    </location>
</feature>
<evidence type="ECO:0000256" key="1">
    <source>
        <dbReference type="SAM" id="SignalP"/>
    </source>
</evidence>
<evidence type="ECO:0008006" key="4">
    <source>
        <dbReference type="Google" id="ProtNLM"/>
    </source>
</evidence>
<dbReference type="EMBL" id="BTRK01000005">
    <property type="protein sequence ID" value="GMR51565.1"/>
    <property type="molecule type" value="Genomic_DNA"/>
</dbReference>
<organism evidence="2 3">
    <name type="scientific">Pristionchus mayeri</name>
    <dbReference type="NCBI Taxonomy" id="1317129"/>
    <lineage>
        <taxon>Eukaryota</taxon>
        <taxon>Metazoa</taxon>
        <taxon>Ecdysozoa</taxon>
        <taxon>Nematoda</taxon>
        <taxon>Chromadorea</taxon>
        <taxon>Rhabditida</taxon>
        <taxon>Rhabditina</taxon>
        <taxon>Diplogasteromorpha</taxon>
        <taxon>Diplogasteroidea</taxon>
        <taxon>Neodiplogasteridae</taxon>
        <taxon>Pristionchus</taxon>
    </lineage>
</organism>
<comment type="caution">
    <text evidence="2">The sequence shown here is derived from an EMBL/GenBank/DDBJ whole genome shotgun (WGS) entry which is preliminary data.</text>
</comment>
<proteinExistence type="predicted"/>
<keyword evidence="3" id="KW-1185">Reference proteome</keyword>
<dbReference type="AlphaFoldDB" id="A0AAN5CWF3"/>
<evidence type="ECO:0000313" key="3">
    <source>
        <dbReference type="Proteomes" id="UP001328107"/>
    </source>
</evidence>
<name>A0AAN5CWF3_9BILA</name>
<dbReference type="Proteomes" id="UP001328107">
    <property type="component" value="Unassembled WGS sequence"/>
</dbReference>
<sequence>RAFCIVLARACWTVVLSLCNHTRYGQLRIAVDVHPLAGSRSCVHGDTVAEILLRETRCKILVVHWGSIDPLELSVFVCLSPNEHSIHCSG</sequence>
<gene>
    <name evidence="2" type="ORF">PMAYCL1PPCAC_21760</name>
</gene>
<accession>A0AAN5CWF3</accession>